<comment type="caution">
    <text evidence="2">The sequence shown here is derived from an EMBL/GenBank/DDBJ whole genome shotgun (WGS) entry which is preliminary data.</text>
</comment>
<evidence type="ECO:0000256" key="1">
    <source>
        <dbReference type="SAM" id="MobiDB-lite"/>
    </source>
</evidence>
<organism evidence="2 3">
    <name type="scientific">Corchorus capsularis</name>
    <name type="common">Jute</name>
    <dbReference type="NCBI Taxonomy" id="210143"/>
    <lineage>
        <taxon>Eukaryota</taxon>
        <taxon>Viridiplantae</taxon>
        <taxon>Streptophyta</taxon>
        <taxon>Embryophyta</taxon>
        <taxon>Tracheophyta</taxon>
        <taxon>Spermatophyta</taxon>
        <taxon>Magnoliopsida</taxon>
        <taxon>eudicotyledons</taxon>
        <taxon>Gunneridae</taxon>
        <taxon>Pentapetalae</taxon>
        <taxon>rosids</taxon>
        <taxon>malvids</taxon>
        <taxon>Malvales</taxon>
        <taxon>Malvaceae</taxon>
        <taxon>Grewioideae</taxon>
        <taxon>Apeibeae</taxon>
        <taxon>Corchorus</taxon>
    </lineage>
</organism>
<name>A0A1R3GMX2_COCAP</name>
<protein>
    <submittedName>
        <fullName evidence="2">Uncharacterized protein</fullName>
    </submittedName>
</protein>
<gene>
    <name evidence="2" type="ORF">CCACVL1_24842</name>
</gene>
<dbReference type="Proteomes" id="UP000188268">
    <property type="component" value="Unassembled WGS sequence"/>
</dbReference>
<reference evidence="2 3" key="1">
    <citation type="submission" date="2013-09" db="EMBL/GenBank/DDBJ databases">
        <title>Corchorus capsularis genome sequencing.</title>
        <authorList>
            <person name="Alam M."/>
            <person name="Haque M.S."/>
            <person name="Islam M.S."/>
            <person name="Emdad E.M."/>
            <person name="Islam M.M."/>
            <person name="Ahmed B."/>
            <person name="Halim A."/>
            <person name="Hossen Q.M.M."/>
            <person name="Hossain M.Z."/>
            <person name="Ahmed R."/>
            <person name="Khan M.M."/>
            <person name="Islam R."/>
            <person name="Rashid M.M."/>
            <person name="Khan S.A."/>
            <person name="Rahman M.S."/>
            <person name="Alam M."/>
        </authorList>
    </citation>
    <scope>NUCLEOTIDE SEQUENCE [LARGE SCALE GENOMIC DNA]</scope>
    <source>
        <strain evidence="3">cv. CVL-1</strain>
        <tissue evidence="2">Whole seedling</tissue>
    </source>
</reference>
<evidence type="ECO:0000313" key="3">
    <source>
        <dbReference type="Proteomes" id="UP000188268"/>
    </source>
</evidence>
<accession>A0A1R3GMX2</accession>
<proteinExistence type="predicted"/>
<evidence type="ECO:0000313" key="2">
    <source>
        <dbReference type="EMBL" id="OMO59411.1"/>
    </source>
</evidence>
<feature type="region of interest" description="Disordered" evidence="1">
    <location>
        <begin position="1"/>
        <end position="20"/>
    </location>
</feature>
<dbReference type="EMBL" id="AWWV01013957">
    <property type="protein sequence ID" value="OMO59411.1"/>
    <property type="molecule type" value="Genomic_DNA"/>
</dbReference>
<sequence>MAVSVDSVNLSSIGDPNQSS</sequence>
<keyword evidence="3" id="KW-1185">Reference proteome</keyword>
<dbReference type="AlphaFoldDB" id="A0A1R3GMX2"/>